<dbReference type="EMBL" id="KI536978">
    <property type="protein sequence ID" value="ESR38162.1"/>
    <property type="molecule type" value="Genomic_DNA"/>
</dbReference>
<dbReference type="Gramene" id="ESR38162">
    <property type="protein sequence ID" value="ESR38162"/>
    <property type="gene ID" value="CICLE_v10029817mg"/>
</dbReference>
<keyword evidence="1" id="KW-0472">Membrane</keyword>
<feature type="transmembrane region" description="Helical" evidence="1">
    <location>
        <begin position="120"/>
        <end position="141"/>
    </location>
</feature>
<evidence type="ECO:0000256" key="1">
    <source>
        <dbReference type="SAM" id="Phobius"/>
    </source>
</evidence>
<dbReference type="PANTHER" id="PTHR34741">
    <property type="entry name" value="IMAP FAMILY MEMBER 1, PUTATIVE-RELATED"/>
    <property type="match status" value="1"/>
</dbReference>
<keyword evidence="1" id="KW-1133">Transmembrane helix</keyword>
<gene>
    <name evidence="2" type="ORF">CICLE_v10029817mg</name>
</gene>
<proteinExistence type="predicted"/>
<dbReference type="OMA" id="FLMMARM"/>
<accession>V4SCD6</accession>
<dbReference type="KEGG" id="cic:CICLE_v10029817mg"/>
<dbReference type="eggNOG" id="ENOG502SWTH">
    <property type="taxonomic scope" value="Eukaryota"/>
</dbReference>
<sequence length="168" mass="18801">MANLTVLMSRYSYTKDVVNRFKASFTSIFTKILQLLPKTTPPVLPPQQAPAADQQNLDWAIIMIGFCLPSAIEIALQPLQVQSQLSLMFHFLSLAVIFSFTFLFLGKLTRTRFPIAAQVLEGLGLLFAVTAIFVAVIIPLPLWLKCLAWTLFAILLIAITICILYNRI</sequence>
<keyword evidence="3" id="KW-1185">Reference proteome</keyword>
<dbReference type="AlphaFoldDB" id="V4SCD6"/>
<feature type="transmembrane region" description="Helical" evidence="1">
    <location>
        <begin position="147"/>
        <end position="165"/>
    </location>
</feature>
<feature type="transmembrane region" description="Helical" evidence="1">
    <location>
        <begin position="57"/>
        <end position="76"/>
    </location>
</feature>
<dbReference type="PANTHER" id="PTHR34741:SF2">
    <property type="entry name" value="VESICLE TRANSPORT PROTEIN"/>
    <property type="match status" value="1"/>
</dbReference>
<dbReference type="InParanoid" id="V4SCD6"/>
<evidence type="ECO:0000313" key="3">
    <source>
        <dbReference type="Proteomes" id="UP000030687"/>
    </source>
</evidence>
<keyword evidence="1" id="KW-0812">Transmembrane</keyword>
<feature type="transmembrane region" description="Helical" evidence="1">
    <location>
        <begin position="88"/>
        <end position="108"/>
    </location>
</feature>
<evidence type="ECO:0000313" key="2">
    <source>
        <dbReference type="EMBL" id="ESR38162.1"/>
    </source>
</evidence>
<protein>
    <submittedName>
        <fullName evidence="2">Uncharacterized protein</fullName>
    </submittedName>
</protein>
<dbReference type="Proteomes" id="UP000030687">
    <property type="component" value="Unassembled WGS sequence"/>
</dbReference>
<name>V4SCD6_CITCL</name>
<organism evidence="2 3">
    <name type="scientific">Citrus clementina</name>
    <name type="common">Clementine</name>
    <name type="synonym">Citrus deliciosa x Citrus sinensis</name>
    <dbReference type="NCBI Taxonomy" id="85681"/>
    <lineage>
        <taxon>Eukaryota</taxon>
        <taxon>Viridiplantae</taxon>
        <taxon>Streptophyta</taxon>
        <taxon>Embryophyta</taxon>
        <taxon>Tracheophyta</taxon>
        <taxon>Spermatophyta</taxon>
        <taxon>Magnoliopsida</taxon>
        <taxon>eudicotyledons</taxon>
        <taxon>Gunneridae</taxon>
        <taxon>Pentapetalae</taxon>
        <taxon>rosids</taxon>
        <taxon>malvids</taxon>
        <taxon>Sapindales</taxon>
        <taxon>Rutaceae</taxon>
        <taxon>Aurantioideae</taxon>
        <taxon>Citrus</taxon>
    </lineage>
</organism>
<reference evidence="2 3" key="1">
    <citation type="submission" date="2013-10" db="EMBL/GenBank/DDBJ databases">
        <authorList>
            <consortium name="International Citrus Genome Consortium"/>
            <person name="Jenkins J."/>
            <person name="Schmutz J."/>
            <person name="Prochnik S."/>
            <person name="Rokhsar D."/>
            <person name="Gmitter F."/>
            <person name="Ollitrault P."/>
            <person name="Machado M."/>
            <person name="Talon M."/>
            <person name="Wincker P."/>
            <person name="Jaillon O."/>
            <person name="Morgante M."/>
        </authorList>
    </citation>
    <scope>NUCLEOTIDE SEQUENCE</scope>
    <source>
        <strain evidence="3">cv. Clemenules</strain>
    </source>
</reference>